<proteinExistence type="predicted"/>
<dbReference type="AlphaFoldDB" id="A0AA39QPU9"/>
<comment type="caution">
    <text evidence="3">The sequence shown here is derived from an EMBL/GenBank/DDBJ whole genome shotgun (WGS) entry which is preliminary data.</text>
</comment>
<protein>
    <recommendedName>
        <fullName evidence="2">DUF7924 domain-containing protein</fullName>
    </recommendedName>
</protein>
<sequence length="571" mass="63442">MLHNEDRMRDSPLPFTSSSYYPSWRRSSRSCSPPSLKSSLPQAFVQNSLQHHLHEPPTIYPPNKAPILHHPSTTASPGRNIEQSALPHHYTSYIGNHLISPDPYASYETSTSHSTSSIEDWINKTLLGTSSSTLAKALERVPPFTQPSSPTTPSLGKRKRSLSPTDQESQGAELQPLTRKLLRLHTKNMASNNLPQTPTKGDGQGNTAGPPTPSSGSTGSNIDPKWVKMRMVFHHIYRQSSAFERDDYREFRERVYGPIAPERGSAVKPGENEALKKTYKICVNIGGTEATFKRDMLNHIIKKDFNVLAVPGDDSKGIKPVFESRNILGGGIYSQAEQPLRRGFLPHNYPTTFSPKEIAGKLTIDGMLNSVPDTTWGYLGQDLDPISEGATTQDYTNSLFTICPGLFCPFFILEVKVDNGSMEVCRNQAARGCATIVSVMRELLRKLGRNDTLGPDEDTYIYCATMSSDFIEWWVGWAEVCEGERVSWHMNLLRTEIFNQDNPLLVMRRVMHNILEWGLMTRLPIIKKLVADLQAKEGPQLAGKKNMGPPDSPSPAKKLKGTHPTGSGMEG</sequence>
<accession>A0AA39QPU9</accession>
<reference evidence="3" key="1">
    <citation type="submission" date="2023-03" db="EMBL/GenBank/DDBJ databases">
        <title>Complete genome of Cladonia borealis.</title>
        <authorList>
            <person name="Park H."/>
        </authorList>
    </citation>
    <scope>NUCLEOTIDE SEQUENCE</scope>
    <source>
        <strain evidence="3">ANT050790</strain>
    </source>
</reference>
<organism evidence="3 4">
    <name type="scientific">Cladonia borealis</name>
    <dbReference type="NCBI Taxonomy" id="184061"/>
    <lineage>
        <taxon>Eukaryota</taxon>
        <taxon>Fungi</taxon>
        <taxon>Dikarya</taxon>
        <taxon>Ascomycota</taxon>
        <taxon>Pezizomycotina</taxon>
        <taxon>Lecanoromycetes</taxon>
        <taxon>OSLEUM clade</taxon>
        <taxon>Lecanoromycetidae</taxon>
        <taxon>Lecanorales</taxon>
        <taxon>Lecanorineae</taxon>
        <taxon>Cladoniaceae</taxon>
        <taxon>Cladonia</taxon>
    </lineage>
</organism>
<feature type="domain" description="DUF7924" evidence="2">
    <location>
        <begin position="394"/>
        <end position="529"/>
    </location>
</feature>
<feature type="compositionally biased region" description="Polar residues" evidence="1">
    <location>
        <begin position="190"/>
        <end position="199"/>
    </location>
</feature>
<name>A0AA39QPU9_9LECA</name>
<dbReference type="PANTHER" id="PTHR42470">
    <property type="entry name" value="VAST DOMAIN-CONTAINING PROTEIN"/>
    <property type="match status" value="1"/>
</dbReference>
<evidence type="ECO:0000256" key="1">
    <source>
        <dbReference type="SAM" id="MobiDB-lite"/>
    </source>
</evidence>
<evidence type="ECO:0000313" key="4">
    <source>
        <dbReference type="Proteomes" id="UP001166286"/>
    </source>
</evidence>
<dbReference type="InterPro" id="IPR057684">
    <property type="entry name" value="DUF7924"/>
</dbReference>
<feature type="region of interest" description="Disordered" evidence="1">
    <location>
        <begin position="140"/>
        <end position="176"/>
    </location>
</feature>
<dbReference type="Proteomes" id="UP001166286">
    <property type="component" value="Unassembled WGS sequence"/>
</dbReference>
<feature type="region of interest" description="Disordered" evidence="1">
    <location>
        <begin position="190"/>
        <end position="223"/>
    </location>
</feature>
<feature type="region of interest" description="Disordered" evidence="1">
    <location>
        <begin position="538"/>
        <end position="571"/>
    </location>
</feature>
<keyword evidence="4" id="KW-1185">Reference proteome</keyword>
<dbReference type="EMBL" id="JAFEKC020000026">
    <property type="protein sequence ID" value="KAK0506917.1"/>
    <property type="molecule type" value="Genomic_DNA"/>
</dbReference>
<gene>
    <name evidence="3" type="ORF">JMJ35_010617</name>
</gene>
<evidence type="ECO:0000313" key="3">
    <source>
        <dbReference type="EMBL" id="KAK0506917.1"/>
    </source>
</evidence>
<dbReference type="PANTHER" id="PTHR42470:SF1">
    <property type="entry name" value="VAST DOMAIN-CONTAINING PROTEIN"/>
    <property type="match status" value="1"/>
</dbReference>
<evidence type="ECO:0000259" key="2">
    <source>
        <dbReference type="Pfam" id="PF25545"/>
    </source>
</evidence>
<feature type="compositionally biased region" description="Low complexity" evidence="1">
    <location>
        <begin position="142"/>
        <end position="154"/>
    </location>
</feature>
<dbReference type="Pfam" id="PF25545">
    <property type="entry name" value="DUF7924"/>
    <property type="match status" value="1"/>
</dbReference>
<feature type="compositionally biased region" description="Polar residues" evidence="1">
    <location>
        <begin position="162"/>
        <end position="172"/>
    </location>
</feature>